<accession>A0ABV9DYG7</accession>
<reference evidence="3" key="1">
    <citation type="journal article" date="2019" name="Int. J. Syst. Evol. Microbiol.">
        <title>The Global Catalogue of Microorganisms (GCM) 10K type strain sequencing project: providing services to taxonomists for standard genome sequencing and annotation.</title>
        <authorList>
            <consortium name="The Broad Institute Genomics Platform"/>
            <consortium name="The Broad Institute Genome Sequencing Center for Infectious Disease"/>
            <person name="Wu L."/>
            <person name="Ma J."/>
        </authorList>
    </citation>
    <scope>NUCLEOTIDE SEQUENCE [LARGE SCALE GENOMIC DNA]</scope>
    <source>
        <strain evidence="3">XZYJ18</strain>
    </source>
</reference>
<evidence type="ECO:0000313" key="2">
    <source>
        <dbReference type="EMBL" id="MFC4563379.1"/>
    </source>
</evidence>
<keyword evidence="3" id="KW-1185">Reference proteome</keyword>
<dbReference type="EMBL" id="JBHSFQ010000015">
    <property type="protein sequence ID" value="MFC4563379.1"/>
    <property type="molecule type" value="Genomic_DNA"/>
</dbReference>
<evidence type="ECO:0000313" key="3">
    <source>
        <dbReference type="Proteomes" id="UP001595923"/>
    </source>
</evidence>
<sequence>MAAMCAEGGRSGTSPHDIPAQGGDRVPAGGGSAGGNRRRRPAGLSIPDVPPADVLDTVENDRLVSCLADTLIAPAGV</sequence>
<evidence type="ECO:0000256" key="1">
    <source>
        <dbReference type="SAM" id="MobiDB-lite"/>
    </source>
</evidence>
<comment type="caution">
    <text evidence="2">The sequence shown here is derived from an EMBL/GenBank/DDBJ whole genome shotgun (WGS) entry which is preliminary data.</text>
</comment>
<name>A0ABV9DYG7_9ACTN</name>
<organism evidence="2 3">
    <name type="scientific">Nocardiopsis mangrovi</name>
    <dbReference type="NCBI Taxonomy" id="1179818"/>
    <lineage>
        <taxon>Bacteria</taxon>
        <taxon>Bacillati</taxon>
        <taxon>Actinomycetota</taxon>
        <taxon>Actinomycetes</taxon>
        <taxon>Streptosporangiales</taxon>
        <taxon>Nocardiopsidaceae</taxon>
        <taxon>Nocardiopsis</taxon>
    </lineage>
</organism>
<dbReference type="RefSeq" id="WP_378575582.1">
    <property type="nucleotide sequence ID" value="NZ_JBHSFQ010000015.1"/>
</dbReference>
<gene>
    <name evidence="2" type="ORF">ACFO4E_16060</name>
</gene>
<proteinExistence type="predicted"/>
<protein>
    <submittedName>
        <fullName evidence="2">Uncharacterized protein</fullName>
    </submittedName>
</protein>
<feature type="region of interest" description="Disordered" evidence="1">
    <location>
        <begin position="1"/>
        <end position="53"/>
    </location>
</feature>
<dbReference type="Proteomes" id="UP001595923">
    <property type="component" value="Unassembled WGS sequence"/>
</dbReference>